<dbReference type="EMBL" id="CDHN01000002">
    <property type="protein sequence ID" value="CEJ88233.1"/>
    <property type="molecule type" value="Genomic_DNA"/>
</dbReference>
<evidence type="ECO:0000313" key="4">
    <source>
        <dbReference type="Proteomes" id="UP000039046"/>
    </source>
</evidence>
<dbReference type="GO" id="GO:0016787">
    <property type="term" value="F:hydrolase activity"/>
    <property type="evidence" value="ECO:0007669"/>
    <property type="project" value="UniProtKB-KW"/>
</dbReference>
<dbReference type="ESTHER" id="9hypo-a0a0a1tgu5">
    <property type="family name" value="BD-FAE"/>
</dbReference>
<dbReference type="HOGENOM" id="CLU_012494_8_0_1"/>
<protein>
    <recommendedName>
        <fullName evidence="2">BD-FAE-like domain-containing protein</fullName>
    </recommendedName>
</protein>
<dbReference type="InterPro" id="IPR050300">
    <property type="entry name" value="GDXG_lipolytic_enzyme"/>
</dbReference>
<dbReference type="InterPro" id="IPR029058">
    <property type="entry name" value="AB_hydrolase_fold"/>
</dbReference>
<dbReference type="Proteomes" id="UP000039046">
    <property type="component" value="Unassembled WGS sequence"/>
</dbReference>
<accession>A0A0A1TGU5</accession>
<sequence length="316" mass="35427">MDAVYATILEDGCKFLPGDENKWRELFEPHYLEFSKDIEVVKDQVYGPNDRNALDVYIPAGEATNRTVMMYVHGGGFHSGDKRWSEKCYANIGYTFAAQGIVTVVINHRLVPNIVYPEGAEDIQLAREWIHSNIGSHKFGNGDINKVILFGHSSGAAHIAMNLYAAGDPERVSRDPLNPPVAGAIYIDPPCWYDRRKPKRQEVIRHYYGSDAEEVWGPKSVVGLFNGLPDDSPLLDSTILPIYLGASEYEVPETSEAVVRFLNAYRARSKPAGTLPFFHVLPKHNHVSDVLSIGTPDTEQRDVVLKFIARCLENRK</sequence>
<gene>
    <name evidence="3" type="ORF">VHEMI04654</name>
</gene>
<dbReference type="AlphaFoldDB" id="A0A0A1TGU5"/>
<keyword evidence="4" id="KW-1185">Reference proteome</keyword>
<evidence type="ECO:0000259" key="2">
    <source>
        <dbReference type="Pfam" id="PF20434"/>
    </source>
</evidence>
<dbReference type="SUPFAM" id="SSF53474">
    <property type="entry name" value="alpha/beta-Hydrolases"/>
    <property type="match status" value="1"/>
</dbReference>
<dbReference type="InterPro" id="IPR049492">
    <property type="entry name" value="BD-FAE-like_dom"/>
</dbReference>
<feature type="domain" description="BD-FAE-like" evidence="2">
    <location>
        <begin position="54"/>
        <end position="161"/>
    </location>
</feature>
<dbReference type="PANTHER" id="PTHR48081:SF33">
    <property type="entry name" value="KYNURENINE FORMAMIDASE"/>
    <property type="match status" value="1"/>
</dbReference>
<evidence type="ECO:0000313" key="3">
    <source>
        <dbReference type="EMBL" id="CEJ88233.1"/>
    </source>
</evidence>
<dbReference type="Pfam" id="PF20434">
    <property type="entry name" value="BD-FAE"/>
    <property type="match status" value="1"/>
</dbReference>
<organism evidence="3 4">
    <name type="scientific">[Torrubiella] hemipterigena</name>
    <dbReference type="NCBI Taxonomy" id="1531966"/>
    <lineage>
        <taxon>Eukaryota</taxon>
        <taxon>Fungi</taxon>
        <taxon>Dikarya</taxon>
        <taxon>Ascomycota</taxon>
        <taxon>Pezizomycotina</taxon>
        <taxon>Sordariomycetes</taxon>
        <taxon>Hypocreomycetidae</taxon>
        <taxon>Hypocreales</taxon>
        <taxon>Clavicipitaceae</taxon>
        <taxon>Clavicipitaceae incertae sedis</taxon>
        <taxon>'Torrubiella' clade</taxon>
    </lineage>
</organism>
<dbReference type="STRING" id="1531966.A0A0A1TGU5"/>
<reference evidence="3 4" key="1">
    <citation type="journal article" date="2015" name="Genome Announc.">
        <title>Draft Genome Sequence and Gene Annotation of the Entomopathogenic Fungus Verticillium hemipterigenum.</title>
        <authorList>
            <person name="Horn F."/>
            <person name="Habel A."/>
            <person name="Scharf D.H."/>
            <person name="Dworschak J."/>
            <person name="Brakhage A.A."/>
            <person name="Guthke R."/>
            <person name="Hertweck C."/>
            <person name="Linde J."/>
        </authorList>
    </citation>
    <scope>NUCLEOTIDE SEQUENCE [LARGE SCALE GENOMIC DNA]</scope>
</reference>
<evidence type="ECO:0000256" key="1">
    <source>
        <dbReference type="ARBA" id="ARBA00022801"/>
    </source>
</evidence>
<dbReference type="PANTHER" id="PTHR48081">
    <property type="entry name" value="AB HYDROLASE SUPERFAMILY PROTEIN C4A8.06C"/>
    <property type="match status" value="1"/>
</dbReference>
<keyword evidence="1" id="KW-0378">Hydrolase</keyword>
<proteinExistence type="predicted"/>
<dbReference type="OrthoDB" id="433474at2759"/>
<dbReference type="Gene3D" id="3.40.50.1820">
    <property type="entry name" value="alpha/beta hydrolase"/>
    <property type="match status" value="1"/>
</dbReference>
<name>A0A0A1TGU5_9HYPO</name>